<dbReference type="Proteomes" id="UP000681967">
    <property type="component" value="Unassembled WGS sequence"/>
</dbReference>
<feature type="region of interest" description="Disordered" evidence="1">
    <location>
        <begin position="1"/>
        <end position="21"/>
    </location>
</feature>
<dbReference type="AlphaFoldDB" id="A0A8S3BPC9"/>
<name>A0A8S3BPC9_9BILA</name>
<feature type="non-terminal residue" evidence="3">
    <location>
        <position position="45"/>
    </location>
</feature>
<dbReference type="Proteomes" id="UP000681720">
    <property type="component" value="Unassembled WGS sequence"/>
</dbReference>
<dbReference type="EMBL" id="CAJOBJ010162087">
    <property type="protein sequence ID" value="CAF4850059.1"/>
    <property type="molecule type" value="Genomic_DNA"/>
</dbReference>
<evidence type="ECO:0000313" key="4">
    <source>
        <dbReference type="Proteomes" id="UP000681720"/>
    </source>
</evidence>
<dbReference type="EMBL" id="CAJOBH010079382">
    <property type="protein sequence ID" value="CAF4509746.1"/>
    <property type="molecule type" value="Genomic_DNA"/>
</dbReference>
<organism evidence="3 4">
    <name type="scientific">Rotaria magnacalcarata</name>
    <dbReference type="NCBI Taxonomy" id="392030"/>
    <lineage>
        <taxon>Eukaryota</taxon>
        <taxon>Metazoa</taxon>
        <taxon>Spiralia</taxon>
        <taxon>Gnathifera</taxon>
        <taxon>Rotifera</taxon>
        <taxon>Eurotatoria</taxon>
        <taxon>Bdelloidea</taxon>
        <taxon>Philodinida</taxon>
        <taxon>Philodinidae</taxon>
        <taxon>Rotaria</taxon>
    </lineage>
</organism>
<reference evidence="3" key="1">
    <citation type="submission" date="2021-02" db="EMBL/GenBank/DDBJ databases">
        <authorList>
            <person name="Nowell W R."/>
        </authorList>
    </citation>
    <scope>NUCLEOTIDE SEQUENCE</scope>
</reference>
<accession>A0A8S3BPC9</accession>
<proteinExistence type="predicted"/>
<protein>
    <submittedName>
        <fullName evidence="3">Uncharacterized protein</fullName>
    </submittedName>
</protein>
<evidence type="ECO:0000313" key="2">
    <source>
        <dbReference type="EMBL" id="CAF4509746.1"/>
    </source>
</evidence>
<gene>
    <name evidence="2" type="ORF">BYL167_LOCUS36410</name>
    <name evidence="3" type="ORF">GIL414_LOCUS49353</name>
</gene>
<evidence type="ECO:0000256" key="1">
    <source>
        <dbReference type="SAM" id="MobiDB-lite"/>
    </source>
</evidence>
<evidence type="ECO:0000313" key="3">
    <source>
        <dbReference type="EMBL" id="CAF4850059.1"/>
    </source>
</evidence>
<feature type="compositionally biased region" description="Acidic residues" evidence="1">
    <location>
        <begin position="1"/>
        <end position="15"/>
    </location>
</feature>
<sequence>MNDYQELDQSDDGEINDSTPKVYPTYRRRWFYLFVVCLAQISNAF</sequence>
<comment type="caution">
    <text evidence="3">The sequence shown here is derived from an EMBL/GenBank/DDBJ whole genome shotgun (WGS) entry which is preliminary data.</text>
</comment>